<dbReference type="PROSITE" id="PS00108">
    <property type="entry name" value="PROTEIN_KINASE_ST"/>
    <property type="match status" value="1"/>
</dbReference>
<dbReference type="OMA" id="HLISCIF"/>
<evidence type="ECO:0000259" key="8">
    <source>
        <dbReference type="PROSITE" id="PS50011"/>
    </source>
</evidence>
<dbReference type="PANTHER" id="PTHR24346">
    <property type="entry name" value="MAP/MICROTUBULE AFFINITY-REGULATING KINASE"/>
    <property type="match status" value="1"/>
</dbReference>
<dbReference type="SMART" id="SM00220">
    <property type="entry name" value="S_TKc"/>
    <property type="match status" value="1"/>
</dbReference>
<dbReference type="PANTHER" id="PTHR24346:SF82">
    <property type="entry name" value="KP78A-RELATED"/>
    <property type="match status" value="1"/>
</dbReference>
<dbReference type="AGR" id="WB:WBGene00015230"/>
<evidence type="ECO:0000256" key="3">
    <source>
        <dbReference type="ARBA" id="ARBA00022741"/>
    </source>
</evidence>
<dbReference type="Pfam" id="PF00069">
    <property type="entry name" value="Pkinase"/>
    <property type="match status" value="1"/>
</dbReference>
<dbReference type="InParanoid" id="O61821"/>
<keyword evidence="3 6" id="KW-0547">Nucleotide-binding</keyword>
<evidence type="ECO:0000256" key="4">
    <source>
        <dbReference type="ARBA" id="ARBA00022777"/>
    </source>
</evidence>
<dbReference type="FunCoup" id="O61821">
    <property type="interactions" value="11"/>
</dbReference>
<sequence length="367" mass="42242">MNREEKSINQYSSNQNRPISQYFEFIFLWQIVEMATENNTDVSENQEEPDELSPKTKAFAPTLEKVWKLKFEKVLGSGSYSRVARATFGEKKLEVAAKIINITPTREKEDYIKKFLPREKEIVKLLKHDNICRLYEMISFQDHIIFVNEYCAGGDLLRKMKDIVAMKEEDAKFTFRQLIAALTHLQSYNIVHRDLKCENIFMDKHGNVKLGDFGFSRILKPGEKSGTFCGSRAYVAPEIFRGREYSGNAVDVWSTGVILYIMLAGSMPFDDRDPRKMIERQLAHKIKFPKSCTSSVFSKALVLEILQPHAPNRPTYKAICESEWLRTQPYYMKPNEPPKVLATRIVSPATPIVPVSGKPKEVKRQQG</sequence>
<dbReference type="InterPro" id="IPR000719">
    <property type="entry name" value="Prot_kinase_dom"/>
</dbReference>
<evidence type="ECO:0000256" key="6">
    <source>
        <dbReference type="PROSITE-ProRule" id="PRU10141"/>
    </source>
</evidence>
<evidence type="ECO:0000313" key="9">
    <source>
        <dbReference type="EMBL" id="CCD62101.1"/>
    </source>
</evidence>
<dbReference type="WormBase" id="B0511.4">
    <property type="protein sequence ID" value="CE17343"/>
    <property type="gene ID" value="WBGene00015230"/>
    <property type="gene designation" value="tag-344"/>
</dbReference>
<dbReference type="RefSeq" id="NP_492786.1">
    <property type="nucleotide sequence ID" value="NM_060385.2"/>
</dbReference>
<dbReference type="InterPro" id="IPR008271">
    <property type="entry name" value="Ser/Thr_kinase_AS"/>
</dbReference>
<dbReference type="InterPro" id="IPR017441">
    <property type="entry name" value="Protein_kinase_ATP_BS"/>
</dbReference>
<evidence type="ECO:0000256" key="2">
    <source>
        <dbReference type="ARBA" id="ARBA00022679"/>
    </source>
</evidence>
<dbReference type="GO" id="GO:0007286">
    <property type="term" value="P:spermatid development"/>
    <property type="evidence" value="ECO:0000318"/>
    <property type="project" value="GO_Central"/>
</dbReference>
<keyword evidence="2" id="KW-0808">Transferase</keyword>
<dbReference type="GeneID" id="182017"/>
<dbReference type="PROSITE" id="PS00107">
    <property type="entry name" value="PROTEIN_KINASE_ATP"/>
    <property type="match status" value="1"/>
</dbReference>
<dbReference type="PIR" id="T33119">
    <property type="entry name" value="T33119"/>
</dbReference>
<dbReference type="PaxDb" id="6239-B0511.4"/>
<keyword evidence="5 6" id="KW-0067">ATP-binding</keyword>
<protein>
    <submittedName>
        <fullName evidence="9">Protein kinase domain-containing protein</fullName>
    </submittedName>
</protein>
<dbReference type="SMR" id="O61821"/>
<dbReference type="InterPro" id="IPR011009">
    <property type="entry name" value="Kinase-like_dom_sf"/>
</dbReference>
<comment type="similarity">
    <text evidence="7">Belongs to the protein kinase superfamily.</text>
</comment>
<dbReference type="KEGG" id="cel:CELE_B0511.4"/>
<keyword evidence="1 7" id="KW-0723">Serine/threonine-protein kinase</keyword>
<dbReference type="CTD" id="182017"/>
<evidence type="ECO:0000256" key="5">
    <source>
        <dbReference type="ARBA" id="ARBA00022840"/>
    </source>
</evidence>
<dbReference type="PeptideAtlas" id="O61821"/>
<dbReference type="AlphaFoldDB" id="O61821"/>
<gene>
    <name evidence="9 11" type="primary">tag-344</name>
    <name evidence="11" type="ORF">B0511.4</name>
    <name evidence="9" type="ORF">CELE_B0511.4</name>
</gene>
<keyword evidence="10" id="KW-1185">Reference proteome</keyword>
<dbReference type="SUPFAM" id="SSF56112">
    <property type="entry name" value="Protein kinase-like (PK-like)"/>
    <property type="match status" value="1"/>
</dbReference>
<proteinExistence type="inferred from homology"/>
<dbReference type="Gene3D" id="1.10.510.10">
    <property type="entry name" value="Transferase(Phosphotransferase) domain 1"/>
    <property type="match status" value="1"/>
</dbReference>
<dbReference type="HOGENOM" id="CLU_000288_63_0_1"/>
<evidence type="ECO:0000313" key="10">
    <source>
        <dbReference type="Proteomes" id="UP000001940"/>
    </source>
</evidence>
<dbReference type="FunFam" id="1.10.510.10:FF:000658">
    <property type="entry name" value="Protein CBG12184"/>
    <property type="match status" value="1"/>
</dbReference>
<dbReference type="STRING" id="6239.B0511.4.1"/>
<dbReference type="Bgee" id="WBGene00015230">
    <property type="expression patterns" value="Expressed in adult organism and 1 other cell type or tissue"/>
</dbReference>
<dbReference type="EMBL" id="BX284601">
    <property type="protein sequence ID" value="CCD62101.1"/>
    <property type="molecule type" value="Genomic_DNA"/>
</dbReference>
<dbReference type="eggNOG" id="KOG0583">
    <property type="taxonomic scope" value="Eukaryota"/>
</dbReference>
<keyword evidence="4 9" id="KW-0418">Kinase</keyword>
<feature type="binding site" evidence="6">
    <location>
        <position position="98"/>
    </location>
    <ligand>
        <name>ATP</name>
        <dbReference type="ChEBI" id="CHEBI:30616"/>
    </ligand>
</feature>
<organism evidence="9 10">
    <name type="scientific">Caenorhabditis elegans</name>
    <dbReference type="NCBI Taxonomy" id="6239"/>
    <lineage>
        <taxon>Eukaryota</taxon>
        <taxon>Metazoa</taxon>
        <taxon>Ecdysozoa</taxon>
        <taxon>Nematoda</taxon>
        <taxon>Chromadorea</taxon>
        <taxon>Rhabditida</taxon>
        <taxon>Rhabditina</taxon>
        <taxon>Rhabditomorpha</taxon>
        <taxon>Rhabditoidea</taxon>
        <taxon>Rhabditidae</taxon>
        <taxon>Peloderinae</taxon>
        <taxon>Caenorhabditis</taxon>
    </lineage>
</organism>
<reference evidence="9 10" key="1">
    <citation type="journal article" date="1998" name="Science">
        <title>Genome sequence of the nematode C. elegans: a platform for investigating biology.</title>
        <authorList>
            <consortium name="The C. elegans sequencing consortium"/>
            <person name="Sulson J.E."/>
            <person name="Waterston R."/>
        </authorList>
    </citation>
    <scope>NUCLEOTIDE SEQUENCE [LARGE SCALE GENOMIC DNA]</scope>
    <source>
        <strain evidence="9 10">Bristol N2</strain>
    </source>
</reference>
<dbReference type="Proteomes" id="UP000001940">
    <property type="component" value="Chromosome I"/>
</dbReference>
<accession>O61821</accession>
<dbReference type="OrthoDB" id="193931at2759"/>
<dbReference type="PROSITE" id="PS50011">
    <property type="entry name" value="PROTEIN_KINASE_DOM"/>
    <property type="match status" value="1"/>
</dbReference>
<name>O61821_CAEEL</name>
<evidence type="ECO:0000256" key="1">
    <source>
        <dbReference type="ARBA" id="ARBA00022527"/>
    </source>
</evidence>
<evidence type="ECO:0000256" key="7">
    <source>
        <dbReference type="RuleBase" id="RU000304"/>
    </source>
</evidence>
<dbReference type="PhylomeDB" id="O61821"/>
<evidence type="ECO:0000313" key="11">
    <source>
        <dbReference type="WormBase" id="B0511.4"/>
    </source>
</evidence>
<dbReference type="GO" id="GO:0004674">
    <property type="term" value="F:protein serine/threonine kinase activity"/>
    <property type="evidence" value="ECO:0000318"/>
    <property type="project" value="GO_Central"/>
</dbReference>
<dbReference type="GO" id="GO:0005524">
    <property type="term" value="F:ATP binding"/>
    <property type="evidence" value="ECO:0007669"/>
    <property type="project" value="UniProtKB-UniRule"/>
</dbReference>
<dbReference type="UCSC" id="B0511.4">
    <property type="organism name" value="c. elegans"/>
</dbReference>
<feature type="domain" description="Protein kinase" evidence="8">
    <location>
        <begin position="69"/>
        <end position="325"/>
    </location>
</feature>